<dbReference type="GO" id="GO:0016579">
    <property type="term" value="P:protein deubiquitination"/>
    <property type="evidence" value="ECO:0007669"/>
    <property type="project" value="InterPro"/>
</dbReference>
<dbReference type="CDD" id="cd22755">
    <property type="entry name" value="OTU_CeDUB-like"/>
    <property type="match status" value="1"/>
</dbReference>
<dbReference type="InterPro" id="IPR018200">
    <property type="entry name" value="USP_CS"/>
</dbReference>
<dbReference type="OrthoDB" id="5813749at2759"/>
<dbReference type="PANTHER" id="PTHR12419">
    <property type="entry name" value="OTU DOMAIN CONTAINING PROTEIN"/>
    <property type="match status" value="1"/>
</dbReference>
<gene>
    <name evidence="2" type="ORF">DICVIV_03366</name>
</gene>
<dbReference type="InterPro" id="IPR050704">
    <property type="entry name" value="Peptidase_C85-like"/>
</dbReference>
<dbReference type="SUPFAM" id="SSF54001">
    <property type="entry name" value="Cysteine proteinases"/>
    <property type="match status" value="2"/>
</dbReference>
<evidence type="ECO:0000313" key="2">
    <source>
        <dbReference type="EMBL" id="KJH50516.1"/>
    </source>
</evidence>
<organism evidence="2 3">
    <name type="scientific">Dictyocaulus viviparus</name>
    <name type="common">Bovine lungworm</name>
    <dbReference type="NCBI Taxonomy" id="29172"/>
    <lineage>
        <taxon>Eukaryota</taxon>
        <taxon>Metazoa</taxon>
        <taxon>Ecdysozoa</taxon>
        <taxon>Nematoda</taxon>
        <taxon>Chromadorea</taxon>
        <taxon>Rhabditida</taxon>
        <taxon>Rhabditina</taxon>
        <taxon>Rhabditomorpha</taxon>
        <taxon>Strongyloidea</taxon>
        <taxon>Metastrongylidae</taxon>
        <taxon>Dictyocaulus</taxon>
    </lineage>
</organism>
<keyword evidence="3" id="KW-1185">Reference proteome</keyword>
<evidence type="ECO:0000313" key="3">
    <source>
        <dbReference type="Proteomes" id="UP000053766"/>
    </source>
</evidence>
<name>A0A0D8Y7E2_DICVI</name>
<dbReference type="Pfam" id="PF00443">
    <property type="entry name" value="UCH"/>
    <property type="match status" value="1"/>
</dbReference>
<dbReference type="PANTHER" id="PTHR12419:SF7">
    <property type="entry name" value="OTU DOMAIN-CONTAINING PROTEIN 3"/>
    <property type="match status" value="1"/>
</dbReference>
<keyword evidence="2" id="KW-0645">Protease</keyword>
<dbReference type="Gene3D" id="3.90.70.80">
    <property type="match status" value="1"/>
</dbReference>
<protein>
    <submittedName>
        <fullName evidence="2">OTU-like cysteine protease</fullName>
    </submittedName>
</protein>
<dbReference type="AlphaFoldDB" id="A0A0D8Y7E2"/>
<dbReference type="GO" id="GO:0006508">
    <property type="term" value="P:proteolysis"/>
    <property type="evidence" value="ECO:0007669"/>
    <property type="project" value="UniProtKB-KW"/>
</dbReference>
<dbReference type="CDD" id="cd02257">
    <property type="entry name" value="Peptidase_C19"/>
    <property type="match status" value="1"/>
</dbReference>
<dbReference type="STRING" id="29172.A0A0D8Y7E2"/>
<evidence type="ECO:0000259" key="1">
    <source>
        <dbReference type="PROSITE" id="PS50802"/>
    </source>
</evidence>
<dbReference type="PROSITE" id="PS50802">
    <property type="entry name" value="OTU"/>
    <property type="match status" value="1"/>
</dbReference>
<feature type="domain" description="OTU" evidence="1">
    <location>
        <begin position="234"/>
        <end position="406"/>
    </location>
</feature>
<dbReference type="Proteomes" id="UP000053766">
    <property type="component" value="Unassembled WGS sequence"/>
</dbReference>
<reference evidence="2 3" key="1">
    <citation type="submission" date="2013-11" db="EMBL/GenBank/DDBJ databases">
        <title>Draft genome of the bovine lungworm Dictyocaulus viviparus.</title>
        <authorList>
            <person name="Mitreva M."/>
        </authorList>
    </citation>
    <scope>NUCLEOTIDE SEQUENCE [LARGE SCALE GENOMIC DNA]</scope>
    <source>
        <strain evidence="2 3">HannoverDv2000</strain>
    </source>
</reference>
<sequence>MLPEGERNGYSTELWSTWYGGPSHEVKQLGVVYVALTACSLSYPEKENVAFSSMSALCTAVEGGVTKQTGGYVKESSFEEKCEIVEGSRECREYEDPNTTELVDNQLDCTNVTDTEDISRTIFSENGSNDVKAVVSSEHSKHCDNNGIYARQITEPLRPLNTSAPSTRLPQDVGVESVAVVGEHEEQITLFFRPVQEELQKKWCLRFGLQYVGTPDLRKHTFGRELEFSLRDTPQSCEVRGDGNCLFRTLCWWITGGSEIHHFLLREKLISFMSKYRSKFTSFLQSQQDMDNHLLRMSEDGEWGTQVELAAAACWLGVNIYTFLEGKWLKYRPLFRWSNDGSAPARRSLRSRKEKDLIKVSLYACVVDSAYLSLITEPPYVFNSADGPVYSLSAVICHHGDSLLSGHYSTFALDVARQEWLDCNDNIITKVSEAEVMDNSSSSGYIFIYNRLEDPYSRL</sequence>
<keyword evidence="2" id="KW-0378">Hydrolase</keyword>
<reference evidence="3" key="2">
    <citation type="journal article" date="2016" name="Sci. Rep.">
        <title>Dictyocaulus viviparus genome, variome and transcriptome elucidate lungworm biology and support future intervention.</title>
        <authorList>
            <person name="McNulty S.N."/>
            <person name="Strube C."/>
            <person name="Rosa B.A."/>
            <person name="Martin J.C."/>
            <person name="Tyagi R."/>
            <person name="Choi Y.J."/>
            <person name="Wang Q."/>
            <person name="Hallsworth Pepin K."/>
            <person name="Zhang X."/>
            <person name="Ozersky P."/>
            <person name="Wilson R.K."/>
            <person name="Sternberg P.W."/>
            <person name="Gasser R.B."/>
            <person name="Mitreva M."/>
        </authorList>
    </citation>
    <scope>NUCLEOTIDE SEQUENCE [LARGE SCALE GENOMIC DNA]</scope>
    <source>
        <strain evidence="3">HannoverDv2000</strain>
    </source>
</reference>
<dbReference type="GO" id="GO:0004843">
    <property type="term" value="F:cysteine-type deubiquitinase activity"/>
    <property type="evidence" value="ECO:0007669"/>
    <property type="project" value="InterPro"/>
</dbReference>
<dbReference type="InterPro" id="IPR001394">
    <property type="entry name" value="Peptidase_C19_UCH"/>
</dbReference>
<accession>A0A0D8Y7E2</accession>
<proteinExistence type="predicted"/>
<dbReference type="EMBL" id="KN716204">
    <property type="protein sequence ID" value="KJH50516.1"/>
    <property type="molecule type" value="Genomic_DNA"/>
</dbReference>
<dbReference type="Gene3D" id="3.90.70.10">
    <property type="entry name" value="Cysteine proteinases"/>
    <property type="match status" value="1"/>
</dbReference>
<dbReference type="InterPro" id="IPR038765">
    <property type="entry name" value="Papain-like_cys_pep_sf"/>
</dbReference>
<dbReference type="InterPro" id="IPR003323">
    <property type="entry name" value="OTU_dom"/>
</dbReference>
<dbReference type="PROSITE" id="PS00973">
    <property type="entry name" value="USP_2"/>
    <property type="match status" value="1"/>
</dbReference>